<dbReference type="EMBL" id="JABSTQ010011320">
    <property type="protein sequence ID" value="KAG0412807.1"/>
    <property type="molecule type" value="Genomic_DNA"/>
</dbReference>
<proteinExistence type="predicted"/>
<gene>
    <name evidence="1" type="ORF">HPB47_010041</name>
</gene>
<dbReference type="Proteomes" id="UP000805193">
    <property type="component" value="Unassembled WGS sequence"/>
</dbReference>
<name>A0AC60P057_IXOPE</name>
<organism evidence="1 2">
    <name type="scientific">Ixodes persulcatus</name>
    <name type="common">Taiga tick</name>
    <dbReference type="NCBI Taxonomy" id="34615"/>
    <lineage>
        <taxon>Eukaryota</taxon>
        <taxon>Metazoa</taxon>
        <taxon>Ecdysozoa</taxon>
        <taxon>Arthropoda</taxon>
        <taxon>Chelicerata</taxon>
        <taxon>Arachnida</taxon>
        <taxon>Acari</taxon>
        <taxon>Parasitiformes</taxon>
        <taxon>Ixodida</taxon>
        <taxon>Ixodoidea</taxon>
        <taxon>Ixodidae</taxon>
        <taxon>Ixodinae</taxon>
        <taxon>Ixodes</taxon>
    </lineage>
</organism>
<evidence type="ECO:0000313" key="1">
    <source>
        <dbReference type="EMBL" id="KAG0412807.1"/>
    </source>
</evidence>
<evidence type="ECO:0000313" key="2">
    <source>
        <dbReference type="Proteomes" id="UP000805193"/>
    </source>
</evidence>
<keyword evidence="2" id="KW-1185">Reference proteome</keyword>
<protein>
    <submittedName>
        <fullName evidence="1">Uncharacterized protein</fullName>
    </submittedName>
</protein>
<comment type="caution">
    <text evidence="1">The sequence shown here is derived from an EMBL/GenBank/DDBJ whole genome shotgun (WGS) entry which is preliminary data.</text>
</comment>
<sequence length="426" mass="47685">MTPVPKMAEDSTLSPEQGNRAPVSTAQFHALDTTQEEILTTSMTILTQATNTILSRFCNGSTPCKTNTSGASFLNHEDDYAEYYVSNTALEEVLAIVVPILFGAIAVVGFFGNALVVLVVLCNPQMRSTTNILIINLAMADLLFIVFCVPFTGWDYTLNYWPFGDVWCRIVQYLVIVCAYASIYTLVLMSFDRFLAVVHPIRSMFIRTERNAYLAIFLMWVVILLACIPVFFSHGMVIVDDTFAYCTFLAHMGYSIVAFQLCFFMTSFLVPLALVFILYVLMLKRLWFGVTPGGRVSAESVRSKRRVTRLVVVVVVVFAVCWCPVQVVLVLKSVDLYGQPMNPLRIVIQIASQVLAYTNSCVNPFLYAFLSENFRKNFRKIIFCCPKAMTGSGSTRTRIGDDTERTERETTATCITATSKLSNDIL</sequence>
<reference evidence="1 2" key="1">
    <citation type="journal article" date="2020" name="Cell">
        <title>Large-Scale Comparative Analyses of Tick Genomes Elucidate Their Genetic Diversity and Vector Capacities.</title>
        <authorList>
            <consortium name="Tick Genome and Microbiome Consortium (TIGMIC)"/>
            <person name="Jia N."/>
            <person name="Wang J."/>
            <person name="Shi W."/>
            <person name="Du L."/>
            <person name="Sun Y."/>
            <person name="Zhan W."/>
            <person name="Jiang J.F."/>
            <person name="Wang Q."/>
            <person name="Zhang B."/>
            <person name="Ji P."/>
            <person name="Bell-Sakyi L."/>
            <person name="Cui X.M."/>
            <person name="Yuan T.T."/>
            <person name="Jiang B.G."/>
            <person name="Yang W.F."/>
            <person name="Lam T.T."/>
            <person name="Chang Q.C."/>
            <person name="Ding S.J."/>
            <person name="Wang X.J."/>
            <person name="Zhu J.G."/>
            <person name="Ruan X.D."/>
            <person name="Zhao L."/>
            <person name="Wei J.T."/>
            <person name="Ye R.Z."/>
            <person name="Que T.C."/>
            <person name="Du C.H."/>
            <person name="Zhou Y.H."/>
            <person name="Cheng J.X."/>
            <person name="Dai P.F."/>
            <person name="Guo W.B."/>
            <person name="Han X.H."/>
            <person name="Huang E.J."/>
            <person name="Li L.F."/>
            <person name="Wei W."/>
            <person name="Gao Y.C."/>
            <person name="Liu J.Z."/>
            <person name="Shao H.Z."/>
            <person name="Wang X."/>
            <person name="Wang C.C."/>
            <person name="Yang T.C."/>
            <person name="Huo Q.B."/>
            <person name="Li W."/>
            <person name="Chen H.Y."/>
            <person name="Chen S.E."/>
            <person name="Zhou L.G."/>
            <person name="Ni X.B."/>
            <person name="Tian J.H."/>
            <person name="Sheng Y."/>
            <person name="Liu T."/>
            <person name="Pan Y.S."/>
            <person name="Xia L.Y."/>
            <person name="Li J."/>
            <person name="Zhao F."/>
            <person name="Cao W.C."/>
        </authorList>
    </citation>
    <scope>NUCLEOTIDE SEQUENCE [LARGE SCALE GENOMIC DNA]</scope>
    <source>
        <strain evidence="1">Iper-2018</strain>
    </source>
</reference>
<accession>A0AC60P057</accession>